<reference evidence="1 2" key="1">
    <citation type="submission" date="2024-01" db="EMBL/GenBank/DDBJ databases">
        <title>Genome assemblies of Stephania.</title>
        <authorList>
            <person name="Yang L."/>
        </authorList>
    </citation>
    <scope>NUCLEOTIDE SEQUENCE [LARGE SCALE GENOMIC DNA]</scope>
    <source>
        <strain evidence="1">YNDBR</strain>
        <tissue evidence="1">Leaf</tissue>
    </source>
</reference>
<gene>
    <name evidence="1" type="ORF">Syun_022651</name>
</gene>
<organism evidence="1 2">
    <name type="scientific">Stephania yunnanensis</name>
    <dbReference type="NCBI Taxonomy" id="152371"/>
    <lineage>
        <taxon>Eukaryota</taxon>
        <taxon>Viridiplantae</taxon>
        <taxon>Streptophyta</taxon>
        <taxon>Embryophyta</taxon>
        <taxon>Tracheophyta</taxon>
        <taxon>Spermatophyta</taxon>
        <taxon>Magnoliopsida</taxon>
        <taxon>Ranunculales</taxon>
        <taxon>Menispermaceae</taxon>
        <taxon>Menispermoideae</taxon>
        <taxon>Cissampelideae</taxon>
        <taxon>Stephania</taxon>
    </lineage>
</organism>
<dbReference type="EMBL" id="JBBNAF010000010">
    <property type="protein sequence ID" value="KAK9106640.1"/>
    <property type="molecule type" value="Genomic_DNA"/>
</dbReference>
<protein>
    <submittedName>
        <fullName evidence="1">Uncharacterized protein</fullName>
    </submittedName>
</protein>
<dbReference type="PANTHER" id="PTHR10775:SF177">
    <property type="entry name" value="TNP2, PARTIAL"/>
    <property type="match status" value="1"/>
</dbReference>
<evidence type="ECO:0000313" key="2">
    <source>
        <dbReference type="Proteomes" id="UP001420932"/>
    </source>
</evidence>
<name>A0AAP0F9W7_9MAGN</name>
<accession>A0AAP0F9W7</accession>
<evidence type="ECO:0000313" key="1">
    <source>
        <dbReference type="EMBL" id="KAK9106640.1"/>
    </source>
</evidence>
<proteinExistence type="predicted"/>
<sequence length="130" mass="14710">MHIEKNICDSILGTLMNIDGKTKESAKARLDLEAMRIKKELHLVKKGEKFIIPPALFTFSNEEKKKFCHWLKSVKFPDGYASNISRCMNISESNISGLKSHDCHVLLQQLIPIAVRGYLDTNVAPTLIEL</sequence>
<dbReference type="AlphaFoldDB" id="A0AAP0F9W7"/>
<comment type="caution">
    <text evidence="1">The sequence shown here is derived from an EMBL/GenBank/DDBJ whole genome shotgun (WGS) entry which is preliminary data.</text>
</comment>
<dbReference type="Proteomes" id="UP001420932">
    <property type="component" value="Unassembled WGS sequence"/>
</dbReference>
<keyword evidence="2" id="KW-1185">Reference proteome</keyword>
<dbReference type="PANTHER" id="PTHR10775">
    <property type="entry name" value="OS08G0208400 PROTEIN"/>
    <property type="match status" value="1"/>
</dbReference>